<sequence length="57" mass="6178">MCRCFLDRTRADPLNEVADRLAVAARRCHDANVSPEVASTIANNIVASLKNPLPETA</sequence>
<dbReference type="Proteomes" id="UP000018781">
    <property type="component" value="Chromosome"/>
</dbReference>
<evidence type="ECO:0000313" key="1">
    <source>
        <dbReference type="EMBL" id="AHD23769.1"/>
    </source>
</evidence>
<dbReference type="PATRIC" id="fig|1435356.3.peg.2676"/>
<gene>
    <name evidence="1" type="ORF">Y013_13275</name>
</gene>
<dbReference type="KEGG" id="rpy:Y013_13275"/>
<reference evidence="1 2" key="1">
    <citation type="journal article" date="2014" name="Genome Announc.">
        <title>Complete Genome of Rhodococcus pyridinivorans SB3094, a Methyl-Ethyl-Ketone-Degrading Bacterium Used for Bioaugmentation.</title>
        <authorList>
            <person name="Dueholm M.S."/>
            <person name="Albertsen M."/>
            <person name="D'Imperio S."/>
            <person name="Tale V.P."/>
            <person name="Lewis D."/>
            <person name="Nielsen P.H."/>
            <person name="Nielsen J.L."/>
        </authorList>
    </citation>
    <scope>NUCLEOTIDE SEQUENCE [LARGE SCALE GENOMIC DNA]</scope>
    <source>
        <strain evidence="1 2">SB3094</strain>
    </source>
</reference>
<dbReference type="EMBL" id="CP006996">
    <property type="protein sequence ID" value="AHD23769.1"/>
    <property type="molecule type" value="Genomic_DNA"/>
</dbReference>
<dbReference type="HOGENOM" id="CLU_2993791_0_0_11"/>
<name>V9XP19_9NOCA</name>
<accession>V9XP19</accession>
<proteinExistence type="predicted"/>
<organism evidence="1 2">
    <name type="scientific">Rhodococcus pyridinivorans SB3094</name>
    <dbReference type="NCBI Taxonomy" id="1435356"/>
    <lineage>
        <taxon>Bacteria</taxon>
        <taxon>Bacillati</taxon>
        <taxon>Actinomycetota</taxon>
        <taxon>Actinomycetes</taxon>
        <taxon>Mycobacteriales</taxon>
        <taxon>Nocardiaceae</taxon>
        <taxon>Rhodococcus</taxon>
    </lineage>
</organism>
<evidence type="ECO:0000313" key="2">
    <source>
        <dbReference type="Proteomes" id="UP000018781"/>
    </source>
</evidence>
<dbReference type="AlphaFoldDB" id="V9XP19"/>
<protein>
    <submittedName>
        <fullName evidence="1">Uncharacterized protein</fullName>
    </submittedName>
</protein>